<proteinExistence type="predicted"/>
<accession>A0AC58TI26</accession>
<reference evidence="2" key="2">
    <citation type="submission" date="2025-08" db="UniProtKB">
        <authorList>
            <consortium name="RefSeq"/>
        </authorList>
    </citation>
    <scope>IDENTIFICATION</scope>
    <source>
        <tissue evidence="2">Leaf</tissue>
    </source>
</reference>
<dbReference type="RefSeq" id="XP_075096886.1">
    <property type="nucleotide sequence ID" value="XM_075240785.1"/>
</dbReference>
<sequence length="240" mass="27357">MSPPISNFSPQELIEENENVSNWSFMQILNNSSSYQNNQSDTTEEIDVQPSTKQCSSSIMNTRSLDMCTEILGSETGSNYISESNMDEFFSDISRGVKRSKCREFKKRIKKTVTFPPPLTSISGMDRVQIKSYREGGRLVLRAARISTCSPYFQAERANGTLRLSWVKYGNNNEMEVEQDVEVQNGEKAEAEVEAKVIEHENGDDYWPKNGRRRLARKCKESGNRSKGIQNWGQLWVVIS</sequence>
<evidence type="ECO:0000313" key="2">
    <source>
        <dbReference type="RefSeq" id="XP_075096886.1"/>
    </source>
</evidence>
<reference evidence="1" key="1">
    <citation type="journal article" date="2014" name="Nat. Commun.">
        <title>The tobacco genome sequence and its comparison with those of tomato and potato.</title>
        <authorList>
            <person name="Sierro N."/>
            <person name="Battey J.N."/>
            <person name="Ouadi S."/>
            <person name="Bakaher N."/>
            <person name="Bovet L."/>
            <person name="Willig A."/>
            <person name="Goepfert S."/>
            <person name="Peitsch M.C."/>
            <person name="Ivanov N.V."/>
        </authorList>
    </citation>
    <scope>NUCLEOTIDE SEQUENCE [LARGE SCALE GENOMIC DNA]</scope>
</reference>
<keyword evidence="1" id="KW-1185">Reference proteome</keyword>
<evidence type="ECO:0000313" key="1">
    <source>
        <dbReference type="Proteomes" id="UP000790787"/>
    </source>
</evidence>
<name>A0AC58TI26_TOBAC</name>
<gene>
    <name evidence="2" type="primary">LOC142174698</name>
</gene>
<protein>
    <submittedName>
        <fullName evidence="2">Protein FANTASTIC FOUR 2-like</fullName>
    </submittedName>
</protein>
<dbReference type="Proteomes" id="UP000790787">
    <property type="component" value="Chromosome 3"/>
</dbReference>
<organism evidence="1 2">
    <name type="scientific">Nicotiana tabacum</name>
    <name type="common">Common tobacco</name>
    <dbReference type="NCBI Taxonomy" id="4097"/>
    <lineage>
        <taxon>Eukaryota</taxon>
        <taxon>Viridiplantae</taxon>
        <taxon>Streptophyta</taxon>
        <taxon>Embryophyta</taxon>
        <taxon>Tracheophyta</taxon>
        <taxon>Spermatophyta</taxon>
        <taxon>Magnoliopsida</taxon>
        <taxon>eudicotyledons</taxon>
        <taxon>Gunneridae</taxon>
        <taxon>Pentapetalae</taxon>
        <taxon>asterids</taxon>
        <taxon>lamiids</taxon>
        <taxon>Solanales</taxon>
        <taxon>Solanaceae</taxon>
        <taxon>Nicotianoideae</taxon>
        <taxon>Nicotianeae</taxon>
        <taxon>Nicotiana</taxon>
    </lineage>
</organism>